<protein>
    <recommendedName>
        <fullName evidence="10">Protein arginine N-methyltransferase</fullName>
    </recommendedName>
</protein>
<dbReference type="GO" id="GO:0006355">
    <property type="term" value="P:regulation of DNA-templated transcription"/>
    <property type="evidence" value="ECO:0007669"/>
    <property type="project" value="TreeGrafter"/>
</dbReference>
<dbReference type="GO" id="GO:0005634">
    <property type="term" value="C:nucleus"/>
    <property type="evidence" value="ECO:0007669"/>
    <property type="project" value="TreeGrafter"/>
</dbReference>
<feature type="compositionally biased region" description="Low complexity" evidence="4">
    <location>
        <begin position="1392"/>
        <end position="1418"/>
    </location>
</feature>
<feature type="compositionally biased region" description="Acidic residues" evidence="4">
    <location>
        <begin position="1369"/>
        <end position="1378"/>
    </location>
</feature>
<sequence length="2613" mass="279189">MIDDQRAHLKRLRQSALTSPPVMTTSWANASPIARLISAEELSKAAQDDLGGFSSPVLKLRADSRRHFDGVAIPITNERWKERWKSMCVIQSGNILDGLEEDEEERTERERELEARAERWRASPSFMREECNLTGLDEAEKTIGIASDWLELDSPDDWLRHDCEIALKQELAYAAYLGLSSVVLPPPLERVHVASYGRALRACLETSYMQLAVRLPLYHPAVLTSTRGTATPVPSSPAYPSLPGLSPKFLTGPVSPSNDGTRRKGGTIKPSMTELNAMWEAWDTMRTICGYNPRLTLALDLALPLPSTQEVLARWAAEPVSHIFLPASTFISNAKGYPVLPKGTQTFLQATMKNRPTIILVGASAHLHPRGTEDKYVDYIRYLEISAPHTRRMQEANTLENHAQGYQDFLQMSLQPLQDYLASMVYENFERDPVKYQKYEEAVFKALSDRPADVRIVLAIAGAGRGPLVARSLKAAERSARNVSIYAIEKNPSAYVTLQQRQQTEWNDRVTVLFGDMRYLEVPEKADIIVSELLGSFGDNELSPECLDGAMRFLKGLPLTNSHNGRSAFLNFVIPHAGVLHGFAGYFEAVLYDSIGLSIHPDRKDAISKDMLSWFPCFFPVKEPLYLPSNSELRVYLWRLTGANKVWYEWYAEALLPVSFQPTVPSALPSPFLPRPQSSGSGSAAPPGSPRVNGAVGGPGSRSPLVDAMDLSFGSECTSSPESQGEPTGLMKIGQTSLHNPGGRSSCGRLTARRQPNVYKLSPPVLVFLTPASLIPQHTHVFPTTRCPNRHNMKYFTFFTVLVAAAAQASASLTINTPPSIVQCEPVLLQWSDGTPPYFPSILPGGQTSGTLESLPTTSSTSYTWDCNIAAGTSITLALRDSTGAQVYSDAVTIAGSSDSSCVGSSASGSSSNASGSTTASESSSSGETGTTDSSTGRSTGAGSPSTLSPSSSVDQPKAASTSGGASATSSSSSSSSNAVTRVSSVNALSLAVMLGAVGAVLLTSTLYLPERHPLFFNVEYACYAYNIVDSAILDGGRQTARCKSLCSVSNALTKNLWAYLSATPFFPPANQQKETQKSALSTTDSHMTEAAVAPVLAEPLGSLDFDEKMASSDASLIEHASNVTRVVGVDSDIGIDADGVENADANADTDVDVSVKKERESRAHLENEHAEKGAEDIVAEPEVSTDAASATGDLATPASNEDVPAPATADEAGEATDVEESKEADKQIVAAADVGPQAILNANIDLSPDTMPAEPELATEDIVQHVIPTPAETVSPDEVTMEENMVTEVPGATTEKEEAPQTDAVIEAPVLSEPEPAEPVQEKIVSEEPATTLIEAEKAEEAIEESVVALADTRLEAEEPSVNKEPTTTEEDVEAEVSIELQEPVQSAQPAEVLEAEAASSEPIQEPSVEVEVESQVAETTPVHASEIKEVIGPTEDDKEDIAVTQSEEASVIVHAQANEEVEVDQSSVAEIERTIEGTENNVPEVDETEAENAAETDDEDEDRLVPTQSELESIDSIPMESLETPSGAISVVDDEESPTHVAIFEGVEEMTAAEPVTPVLDSATVPDCLVETIAKALDEVKDAEIPEVVASEEPEKVADIPSDIDTSAIALTPVETVDEPSEILASEDGEAATEGTALVEAEDPVEMVESASIDTAKEEGVVEFLMAAGADTEPSDVPTEEEVIPAVASMPEQFAVNSPVAEEEVFVETSELEQVLNGSLTAAVETDEALPANEKIVDDAVLVDESVVTATEKVQPAGTAEDEIEHVAEPREDVNEGHVDAAPPSTLELEHLVSDMIKAAAPASLVSEEAVSHVDEFDIDAESAAEADLLANEAPSEEVPAVSEEAISNVQIEMPTPSSKTFSFDEESDVDPNTPLEEKIAEATGIPTEQVADLPALSKAADSTPGNVVPNISEEEATTPTEGQTLVHNDEEQESDPVVEKREPVKSVDIVVDEEHLVEAQEEVFGSPANLSVNTNVADVPERPKSPWTPSYSVTMQGQGTPSQHEEVEEDTVLGSEEIVAREPIQQDQTDTTLKDIVPGHAEIEDQQQTADNILVTPSEGDIAVDSHDPVEAASVVERPKSPYPPSYSVTQMGSGLSENTDVISDEVSEPVLLEADAPDNSLELQLDDSSLETTSSIGTPESVDGEVSGASSNISEAPESPRSNLGIITPGFDTRSEVSDASHEPVAPSTPRSEPDATSDVGMQTPVVVASRLKTAERALPTDALIAPLLHTPLVSAVKDTMEGELEEAANNTLDGTALDTEAITSTFVGDTDLHESAIKSWAQETEAQTTSQTGFNLPEPKLSPSEAVKSDSLSLDADFSETSVLSDGSPGRNTSIISLSDLDTIRNGSTEGGPLEDMQEILTSVSELAIPQLDIMTAGVHPIAVTTTFSKDSAYTQASNFTSASEQTGTDVTTPDVEMLTMPKMQFDAEGSELGSIEPLDEETVTHLSGERYSPGESAGHTPVSFDGGNRPMSITHTLAMKAFPSAFTSHSDQPAEVEQSRYDLLLKVGPTSISADLHLHSRMLSMSNDQDTMDQLSLPSSRRRLESTTSSLYFPGGWVASPIKERPSLEVATGVFSRPLLETASAPVPPEIPESTPEEEKKWRCAIM</sequence>
<feature type="compositionally biased region" description="Basic and acidic residues" evidence="4">
    <location>
        <begin position="2177"/>
        <end position="2186"/>
    </location>
</feature>
<dbReference type="InterPro" id="IPR025799">
    <property type="entry name" value="Arg_MeTrfase"/>
</dbReference>
<evidence type="ECO:0000259" key="5">
    <source>
        <dbReference type="Pfam" id="PF05185"/>
    </source>
</evidence>
<comment type="caution">
    <text evidence="8">The sequence shown here is derived from an EMBL/GenBank/DDBJ whole genome shotgun (WGS) entry which is preliminary data.</text>
</comment>
<keyword evidence="1" id="KW-0489">Methyltransferase</keyword>
<feature type="compositionally biased region" description="Low complexity" evidence="4">
    <location>
        <begin position="2287"/>
        <end position="2297"/>
    </location>
</feature>
<feature type="compositionally biased region" description="Acidic residues" evidence="4">
    <location>
        <begin position="1618"/>
        <end position="1633"/>
    </location>
</feature>
<feature type="compositionally biased region" description="Polar residues" evidence="4">
    <location>
        <begin position="1990"/>
        <end position="2005"/>
    </location>
</feature>
<feature type="compositionally biased region" description="Basic and acidic residues" evidence="4">
    <location>
        <begin position="1158"/>
        <end position="1176"/>
    </location>
</feature>
<dbReference type="GO" id="GO:0016274">
    <property type="term" value="F:protein-arginine N-methyltransferase activity"/>
    <property type="evidence" value="ECO:0007669"/>
    <property type="project" value="InterPro"/>
</dbReference>
<evidence type="ECO:0008006" key="10">
    <source>
        <dbReference type="Google" id="ProtNLM"/>
    </source>
</evidence>
<evidence type="ECO:0000313" key="9">
    <source>
        <dbReference type="Proteomes" id="UP000308199"/>
    </source>
</evidence>
<evidence type="ECO:0000313" key="8">
    <source>
        <dbReference type="EMBL" id="THH10312.1"/>
    </source>
</evidence>
<keyword evidence="2" id="KW-0808">Transferase</keyword>
<dbReference type="GO" id="GO:0005829">
    <property type="term" value="C:cytosol"/>
    <property type="evidence" value="ECO:0007669"/>
    <property type="project" value="TreeGrafter"/>
</dbReference>
<feature type="region of interest" description="Disordered" evidence="4">
    <location>
        <begin position="897"/>
        <end position="977"/>
    </location>
</feature>
<dbReference type="PANTHER" id="PTHR10738">
    <property type="entry name" value="PROTEIN ARGININE N-METHYLTRANSFERASE 5"/>
    <property type="match status" value="1"/>
</dbReference>
<feature type="compositionally biased region" description="Polar residues" evidence="4">
    <location>
        <begin position="2090"/>
        <end position="2105"/>
    </location>
</feature>
<dbReference type="SUPFAM" id="SSF53335">
    <property type="entry name" value="S-adenosyl-L-methionine-dependent methyltransferases"/>
    <property type="match status" value="1"/>
</dbReference>
<proteinExistence type="predicted"/>
<keyword evidence="3" id="KW-0949">S-adenosyl-L-methionine</keyword>
<feature type="region of interest" description="Disordered" evidence="4">
    <location>
        <begin position="1309"/>
        <end position="1329"/>
    </location>
</feature>
<evidence type="ECO:0000259" key="6">
    <source>
        <dbReference type="Pfam" id="PF17285"/>
    </source>
</evidence>
<feature type="region of interest" description="Disordered" evidence="4">
    <location>
        <begin position="2450"/>
        <end position="2476"/>
    </location>
</feature>
<feature type="domain" description="PRMT5 arginine-N-methyltransferase" evidence="5">
    <location>
        <begin position="400"/>
        <end position="555"/>
    </location>
</feature>
<dbReference type="Gene3D" id="3.20.20.150">
    <property type="entry name" value="Divalent-metal-dependent TIM barrel enzymes"/>
    <property type="match status" value="1"/>
</dbReference>
<feature type="region of interest" description="Disordered" evidence="4">
    <location>
        <begin position="1615"/>
        <end position="1638"/>
    </location>
</feature>
<feature type="compositionally biased region" description="Polar residues" evidence="4">
    <location>
        <begin position="1851"/>
        <end position="1864"/>
    </location>
</feature>
<dbReference type="Pfam" id="PF17286">
    <property type="entry name" value="PRMT5_C"/>
    <property type="match status" value="1"/>
</dbReference>
<dbReference type="InterPro" id="IPR029063">
    <property type="entry name" value="SAM-dependent_MTases_sf"/>
</dbReference>
<feature type="region of interest" description="Disordered" evidence="4">
    <location>
        <begin position="2287"/>
        <end position="2313"/>
    </location>
</feature>
<feature type="region of interest" description="Disordered" evidence="4">
    <location>
        <begin position="1353"/>
        <end position="1442"/>
    </location>
</feature>
<dbReference type="InterPro" id="IPR035248">
    <property type="entry name" value="PRMT5_C"/>
</dbReference>
<organism evidence="8 9">
    <name type="scientific">Phellinidium pouzarii</name>
    <dbReference type="NCBI Taxonomy" id="167371"/>
    <lineage>
        <taxon>Eukaryota</taxon>
        <taxon>Fungi</taxon>
        <taxon>Dikarya</taxon>
        <taxon>Basidiomycota</taxon>
        <taxon>Agaricomycotina</taxon>
        <taxon>Agaricomycetes</taxon>
        <taxon>Hymenochaetales</taxon>
        <taxon>Hymenochaetaceae</taxon>
        <taxon>Phellinidium</taxon>
    </lineage>
</organism>
<dbReference type="PANTHER" id="PTHR10738:SF0">
    <property type="entry name" value="PROTEIN ARGININE N-METHYLTRANSFERASE 5"/>
    <property type="match status" value="1"/>
</dbReference>
<dbReference type="Gene3D" id="3.40.50.150">
    <property type="entry name" value="Vaccinia Virus protein VP39"/>
    <property type="match status" value="1"/>
</dbReference>
<feature type="domain" description="PRMT5 TIM barrel" evidence="6">
    <location>
        <begin position="68"/>
        <end position="383"/>
    </location>
</feature>
<dbReference type="OrthoDB" id="1368803at2759"/>
<feature type="region of interest" description="Disordered" evidence="4">
    <location>
        <begin position="1978"/>
        <end position="2007"/>
    </location>
</feature>
<evidence type="ECO:0000259" key="7">
    <source>
        <dbReference type="Pfam" id="PF17286"/>
    </source>
</evidence>
<dbReference type="EMBL" id="SGPK01000039">
    <property type="protein sequence ID" value="THH10312.1"/>
    <property type="molecule type" value="Genomic_DNA"/>
</dbReference>
<dbReference type="InterPro" id="IPR035247">
    <property type="entry name" value="PRMT5_TIM"/>
</dbReference>
<feature type="region of interest" description="Disordered" evidence="4">
    <location>
        <begin position="2061"/>
        <end position="2205"/>
    </location>
</feature>
<reference evidence="8 9" key="1">
    <citation type="submission" date="2019-02" db="EMBL/GenBank/DDBJ databases">
        <title>Genome sequencing of the rare red list fungi Phellinidium pouzarii.</title>
        <authorList>
            <person name="Buettner E."/>
            <person name="Kellner H."/>
        </authorList>
    </citation>
    <scope>NUCLEOTIDE SEQUENCE [LARGE SCALE GENOMIC DNA]</scope>
    <source>
        <strain evidence="8 9">DSM 108285</strain>
    </source>
</reference>
<evidence type="ECO:0000256" key="1">
    <source>
        <dbReference type="ARBA" id="ARBA00022603"/>
    </source>
</evidence>
<feature type="region of interest" description="Disordered" evidence="4">
    <location>
        <begin position="671"/>
        <end position="700"/>
    </location>
</feature>
<feature type="region of interest" description="Disordered" evidence="4">
    <location>
        <begin position="1851"/>
        <end position="1890"/>
    </location>
</feature>
<dbReference type="Pfam" id="PF05185">
    <property type="entry name" value="PRMT5"/>
    <property type="match status" value="1"/>
</dbReference>
<feature type="region of interest" description="Disordered" evidence="4">
    <location>
        <begin position="1476"/>
        <end position="1524"/>
    </location>
</feature>
<feature type="compositionally biased region" description="Polar residues" evidence="4">
    <location>
        <begin position="1920"/>
        <end position="1929"/>
    </location>
</feature>
<dbReference type="Pfam" id="PF17285">
    <property type="entry name" value="PRMT5_TIM"/>
    <property type="match status" value="1"/>
</dbReference>
<feature type="compositionally biased region" description="Acidic residues" evidence="4">
    <location>
        <begin position="1486"/>
        <end position="1504"/>
    </location>
</feature>
<accession>A0A4S4LEK7</accession>
<feature type="region of interest" description="Disordered" evidence="4">
    <location>
        <begin position="1902"/>
        <end position="1948"/>
    </location>
</feature>
<evidence type="ECO:0000256" key="2">
    <source>
        <dbReference type="ARBA" id="ARBA00022679"/>
    </source>
</evidence>
<feature type="region of interest" description="Disordered" evidence="4">
    <location>
        <begin position="1158"/>
        <end position="1224"/>
    </location>
</feature>
<evidence type="ECO:0000256" key="3">
    <source>
        <dbReference type="ARBA" id="ARBA00022691"/>
    </source>
</evidence>
<feature type="compositionally biased region" description="Low complexity" evidence="4">
    <location>
        <begin position="675"/>
        <end position="686"/>
    </location>
</feature>
<feature type="domain" description="PRMT5 oligomerisation" evidence="7">
    <location>
        <begin position="560"/>
        <end position="745"/>
    </location>
</feature>
<evidence type="ECO:0000256" key="4">
    <source>
        <dbReference type="SAM" id="MobiDB-lite"/>
    </source>
</evidence>
<keyword evidence="9" id="KW-1185">Reference proteome</keyword>
<gene>
    <name evidence="8" type="ORF">EW145_g1417</name>
</gene>
<dbReference type="Proteomes" id="UP000308199">
    <property type="component" value="Unassembled WGS sequence"/>
</dbReference>
<dbReference type="InterPro" id="IPR035075">
    <property type="entry name" value="PRMT5"/>
</dbReference>
<name>A0A4S4LEK7_9AGAM</name>
<dbReference type="CDD" id="cd02440">
    <property type="entry name" value="AdoMet_MTases"/>
    <property type="match status" value="1"/>
</dbReference>